<dbReference type="InterPro" id="IPR014710">
    <property type="entry name" value="RmlC-like_jellyroll"/>
</dbReference>
<name>A0AA41Y9Y8_9BACT</name>
<gene>
    <name evidence="2" type="ORF">N2K84_19430</name>
</gene>
<feature type="domain" description="ChrR-like cupin" evidence="1">
    <location>
        <begin position="8"/>
        <end position="101"/>
    </location>
</feature>
<protein>
    <submittedName>
        <fullName evidence="2">Cupin domain-containing protein</fullName>
    </submittedName>
</protein>
<sequence>MKERMNLYDDAHWQEATEYGSGAEKKTLRDQDGKKTILLRLPKDFHMADHTHITTEQHFILKGEYKSEGKLYHEGDYQIFSAHENHGPFESEKGALVLVVWDPYQS</sequence>
<dbReference type="Pfam" id="PF12973">
    <property type="entry name" value="Cupin_7"/>
    <property type="match status" value="1"/>
</dbReference>
<comment type="caution">
    <text evidence="2">The sequence shown here is derived from an EMBL/GenBank/DDBJ whole genome shotgun (WGS) entry which is preliminary data.</text>
</comment>
<evidence type="ECO:0000313" key="3">
    <source>
        <dbReference type="Proteomes" id="UP001163821"/>
    </source>
</evidence>
<dbReference type="Proteomes" id="UP001163821">
    <property type="component" value="Unassembled WGS sequence"/>
</dbReference>
<proteinExistence type="predicted"/>
<reference evidence="2" key="1">
    <citation type="submission" date="2022-10" db="EMBL/GenBank/DDBJ databases">
        <title>Gaoshiqiia sediminis gen. nov., sp. nov., isolated from coastal sediment.</title>
        <authorList>
            <person name="Yu W.X."/>
            <person name="Mu D.S."/>
            <person name="Du J.Z."/>
            <person name="Liang Y.Q."/>
        </authorList>
    </citation>
    <scope>NUCLEOTIDE SEQUENCE</scope>
    <source>
        <strain evidence="2">A06</strain>
    </source>
</reference>
<dbReference type="SUPFAM" id="SSF51182">
    <property type="entry name" value="RmlC-like cupins"/>
    <property type="match status" value="1"/>
</dbReference>
<keyword evidence="3" id="KW-1185">Reference proteome</keyword>
<evidence type="ECO:0000313" key="2">
    <source>
        <dbReference type="EMBL" id="MCW0484914.1"/>
    </source>
</evidence>
<dbReference type="InterPro" id="IPR011051">
    <property type="entry name" value="RmlC_Cupin_sf"/>
</dbReference>
<dbReference type="Gene3D" id="2.60.120.10">
    <property type="entry name" value="Jelly Rolls"/>
    <property type="match status" value="1"/>
</dbReference>
<dbReference type="RefSeq" id="WP_282593503.1">
    <property type="nucleotide sequence ID" value="NZ_JAPAAF010000063.1"/>
</dbReference>
<evidence type="ECO:0000259" key="1">
    <source>
        <dbReference type="Pfam" id="PF12973"/>
    </source>
</evidence>
<accession>A0AA41Y9Y8</accession>
<dbReference type="EMBL" id="JAPAAF010000063">
    <property type="protein sequence ID" value="MCW0484914.1"/>
    <property type="molecule type" value="Genomic_DNA"/>
</dbReference>
<dbReference type="InterPro" id="IPR025979">
    <property type="entry name" value="ChrR-like_cupin_dom"/>
</dbReference>
<dbReference type="AlphaFoldDB" id="A0AA41Y9Y8"/>
<organism evidence="2 3">
    <name type="scientific">Gaoshiqia sediminis</name>
    <dbReference type="NCBI Taxonomy" id="2986998"/>
    <lineage>
        <taxon>Bacteria</taxon>
        <taxon>Pseudomonadati</taxon>
        <taxon>Bacteroidota</taxon>
        <taxon>Bacteroidia</taxon>
        <taxon>Marinilabiliales</taxon>
        <taxon>Prolixibacteraceae</taxon>
        <taxon>Gaoshiqia</taxon>
    </lineage>
</organism>